<accession>A0ABM0VFM2</accession>
<proteinExistence type="predicted"/>
<dbReference type="Pfam" id="PF12776">
    <property type="entry name" value="Myb_DNA-bind_3"/>
    <property type="match status" value="1"/>
</dbReference>
<feature type="region of interest" description="Disordered" evidence="1">
    <location>
        <begin position="148"/>
        <end position="170"/>
    </location>
</feature>
<name>A0ABM0VFM2_CAMSA</name>
<reference evidence="3" key="1">
    <citation type="journal article" date="2014" name="Nat. Commun.">
        <title>The emerging biofuel crop Camelina sativa retains a highly undifferentiated hexaploid genome structure.</title>
        <authorList>
            <person name="Kagale S."/>
            <person name="Koh C."/>
            <person name="Nixon J."/>
            <person name="Bollina V."/>
            <person name="Clarke W.E."/>
            <person name="Tuteja R."/>
            <person name="Spillane C."/>
            <person name="Robinson S.J."/>
            <person name="Links M.G."/>
            <person name="Clarke C."/>
            <person name="Higgins E.E."/>
            <person name="Huebert T."/>
            <person name="Sharpe A.G."/>
            <person name="Parkin I.A."/>
        </authorList>
    </citation>
    <scope>NUCLEOTIDE SEQUENCE [LARGE SCALE GENOMIC DNA]</scope>
    <source>
        <strain evidence="3">cv. DH55</strain>
    </source>
</reference>
<organism evidence="3 4">
    <name type="scientific">Camelina sativa</name>
    <name type="common">False flax</name>
    <name type="synonym">Myagrum sativum</name>
    <dbReference type="NCBI Taxonomy" id="90675"/>
    <lineage>
        <taxon>Eukaryota</taxon>
        <taxon>Viridiplantae</taxon>
        <taxon>Streptophyta</taxon>
        <taxon>Embryophyta</taxon>
        <taxon>Tracheophyta</taxon>
        <taxon>Spermatophyta</taxon>
        <taxon>Magnoliopsida</taxon>
        <taxon>eudicotyledons</taxon>
        <taxon>Gunneridae</taxon>
        <taxon>Pentapetalae</taxon>
        <taxon>rosids</taxon>
        <taxon>malvids</taxon>
        <taxon>Brassicales</taxon>
        <taxon>Brassicaceae</taxon>
        <taxon>Camelineae</taxon>
        <taxon>Camelina</taxon>
    </lineage>
</organism>
<protein>
    <submittedName>
        <fullName evidence="4">Uncharacterized protein LOC104737045 isoform X1</fullName>
    </submittedName>
</protein>
<evidence type="ECO:0000313" key="3">
    <source>
        <dbReference type="Proteomes" id="UP000694864"/>
    </source>
</evidence>
<gene>
    <name evidence="4" type="primary">LOC104737045</name>
</gene>
<dbReference type="PANTHER" id="PTHR31704:SF54">
    <property type="entry name" value="MYB_SANT-LIKE DOMAIN-CONTAINING PROTEIN"/>
    <property type="match status" value="1"/>
</dbReference>
<dbReference type="Proteomes" id="UP000694864">
    <property type="component" value="Chromosome 13"/>
</dbReference>
<reference evidence="4" key="2">
    <citation type="submission" date="2025-08" db="UniProtKB">
        <authorList>
            <consortium name="RefSeq"/>
        </authorList>
    </citation>
    <scope>IDENTIFICATION</scope>
    <source>
        <tissue evidence="4">Leaf</tissue>
    </source>
</reference>
<dbReference type="InterPro" id="IPR024752">
    <property type="entry name" value="Myb/SANT-like_dom"/>
</dbReference>
<evidence type="ECO:0000313" key="4">
    <source>
        <dbReference type="RefSeq" id="XP_010455442.1"/>
    </source>
</evidence>
<evidence type="ECO:0000256" key="1">
    <source>
        <dbReference type="SAM" id="MobiDB-lite"/>
    </source>
</evidence>
<dbReference type="GeneID" id="104737045"/>
<feature type="domain" description="Myb/SANT-like" evidence="2">
    <location>
        <begin position="13"/>
        <end position="105"/>
    </location>
</feature>
<keyword evidence="3" id="KW-1185">Reference proteome</keyword>
<dbReference type="PANTHER" id="PTHR31704">
    <property type="entry name" value="MYB/SANT-LIKE DNA-BINDING DOMAIN PROTEIN-RELATED"/>
    <property type="match status" value="1"/>
</dbReference>
<dbReference type="RefSeq" id="XP_010455442.1">
    <property type="nucleotide sequence ID" value="XM_010457140.2"/>
</dbReference>
<evidence type="ECO:0000259" key="2">
    <source>
        <dbReference type="Pfam" id="PF12776"/>
    </source>
</evidence>
<sequence>MYSKVVKMNNDDSWSDEECRYFLQLYTTEKRMGNTTKIGLNQIGKDYVTKKFEEKFQKKFLWIRFKNKYDVCRRSYIRYKILLHNRTGITFDAFGRIDMADDWWNERIKEWPDAVKYKNKLLPNQDVFRDAFCSVIVTGAEGWSAQQGETSLNSRVDAENGDEADSVDTSMAPPVVGTQFRVGSSRSKRKQKEVDIATKTSSSRNLILTRKNELVEKMLERDDSCSVVRVVEILNELPGVRMWSRFHKASVDHLLADVANRQGFIAFFSIEDKISYLEHRTGISIDD</sequence>